<reference evidence="1" key="1">
    <citation type="journal article" date="2020" name="bioRxiv">
        <title>A rank-normalized archaeal taxonomy based on genome phylogeny resolves widespread incomplete and uneven classifications.</title>
        <authorList>
            <person name="Rinke C."/>
            <person name="Chuvochina M."/>
            <person name="Mussig A.J."/>
            <person name="Chaumeil P.-A."/>
            <person name="Waite D.W."/>
            <person name="Whitman W.B."/>
            <person name="Parks D.H."/>
            <person name="Hugenholtz P."/>
        </authorList>
    </citation>
    <scope>NUCLEOTIDE SEQUENCE</scope>
    <source>
        <strain evidence="1">UBA8839</strain>
    </source>
</reference>
<comment type="caution">
    <text evidence="1">The sequence shown here is derived from an EMBL/GenBank/DDBJ whole genome shotgun (WGS) entry which is preliminary data.</text>
</comment>
<evidence type="ECO:0000313" key="1">
    <source>
        <dbReference type="EMBL" id="HII46852.1"/>
    </source>
</evidence>
<dbReference type="GeneID" id="38937935"/>
<gene>
    <name evidence="1" type="ORF">HA333_05225</name>
</gene>
<dbReference type="Proteomes" id="UP000651120">
    <property type="component" value="Unassembled WGS sequence"/>
</dbReference>
<organism evidence="1 2">
    <name type="scientific">Pyrobaculum aerophilum</name>
    <dbReference type="NCBI Taxonomy" id="13773"/>
    <lineage>
        <taxon>Archaea</taxon>
        <taxon>Thermoproteota</taxon>
        <taxon>Thermoprotei</taxon>
        <taxon>Thermoproteales</taxon>
        <taxon>Thermoproteaceae</taxon>
        <taxon>Pyrobaculum</taxon>
    </lineage>
</organism>
<evidence type="ECO:0000313" key="2">
    <source>
        <dbReference type="Proteomes" id="UP000651120"/>
    </source>
</evidence>
<name>A0A832T064_9CREN</name>
<dbReference type="AlphaFoldDB" id="A0A832T064"/>
<dbReference type="RefSeq" id="WP_128867171.1">
    <property type="nucleotide sequence ID" value="NZ_DUJP01000024.1"/>
</dbReference>
<accession>A0A832T064</accession>
<proteinExistence type="predicted"/>
<dbReference type="EMBL" id="DUJP01000024">
    <property type="protein sequence ID" value="HII46852.1"/>
    <property type="molecule type" value="Genomic_DNA"/>
</dbReference>
<sequence>MEIRSWGGPALSLTYTGLFSQYFAYFNYLNYSGLPFATVSLDPRVAYGVVGISYGRRCIRRSFQRLALQEAGVFFSRAGEEVVGSSELTLIKLGDAPSAA</sequence>
<protein>
    <submittedName>
        <fullName evidence="1">Uncharacterized protein</fullName>
    </submittedName>
</protein>